<dbReference type="PANTHER" id="PTHR22655">
    <property type="entry name" value="ATP-DEPENDENT RNA HELICASE TDRD12-RELATED"/>
    <property type="match status" value="1"/>
</dbReference>
<feature type="compositionally biased region" description="Basic and acidic residues" evidence="13">
    <location>
        <begin position="1710"/>
        <end position="1734"/>
    </location>
</feature>
<dbReference type="InterPro" id="IPR011545">
    <property type="entry name" value="DEAD/DEAH_box_helicase_dom"/>
</dbReference>
<feature type="domain" description="CS" evidence="16">
    <location>
        <begin position="1805"/>
        <end position="1891"/>
    </location>
</feature>
<keyword evidence="9" id="KW-0744">Spermatogenesis</keyword>
<dbReference type="Gene3D" id="2.40.50.90">
    <property type="match status" value="1"/>
</dbReference>
<reference evidence="17" key="1">
    <citation type="journal article" date="2021" name="Sci. Adv.">
        <title>The American lobster genome reveals insights on longevity, neural, and immune adaptations.</title>
        <authorList>
            <person name="Polinski J.M."/>
            <person name="Zimin A.V."/>
            <person name="Clark K.F."/>
            <person name="Kohn A.B."/>
            <person name="Sadowski N."/>
            <person name="Timp W."/>
            <person name="Ptitsyn A."/>
            <person name="Khanna P."/>
            <person name="Romanova D.Y."/>
            <person name="Williams P."/>
            <person name="Greenwood S.J."/>
            <person name="Moroz L.L."/>
            <person name="Walt D.R."/>
            <person name="Bodnar A.G."/>
        </authorList>
    </citation>
    <scope>NUCLEOTIDE SEQUENCE</scope>
    <source>
        <strain evidence="17">GMGI-L3</strain>
    </source>
</reference>
<name>A0A8J5N5Y6_HOMAM</name>
<organism evidence="17 18">
    <name type="scientific">Homarus americanus</name>
    <name type="common">American lobster</name>
    <dbReference type="NCBI Taxonomy" id="6706"/>
    <lineage>
        <taxon>Eukaryota</taxon>
        <taxon>Metazoa</taxon>
        <taxon>Ecdysozoa</taxon>
        <taxon>Arthropoda</taxon>
        <taxon>Crustacea</taxon>
        <taxon>Multicrustacea</taxon>
        <taxon>Malacostraca</taxon>
        <taxon>Eumalacostraca</taxon>
        <taxon>Eucarida</taxon>
        <taxon>Decapoda</taxon>
        <taxon>Pleocyemata</taxon>
        <taxon>Astacidea</taxon>
        <taxon>Nephropoidea</taxon>
        <taxon>Nephropidae</taxon>
        <taxon>Homarus</taxon>
    </lineage>
</organism>
<keyword evidence="2" id="KW-0217">Developmental protein</keyword>
<dbReference type="PANTHER" id="PTHR22655:SF2">
    <property type="entry name" value="ATP-DEPENDENT RNA HELICASE TDRD12-RELATED"/>
    <property type="match status" value="1"/>
</dbReference>
<dbReference type="InterPro" id="IPR014001">
    <property type="entry name" value="Helicase_ATP-bd"/>
</dbReference>
<evidence type="ECO:0000256" key="9">
    <source>
        <dbReference type="ARBA" id="ARBA00022871"/>
    </source>
</evidence>
<evidence type="ECO:0000256" key="7">
    <source>
        <dbReference type="ARBA" id="ARBA00022806"/>
    </source>
</evidence>
<dbReference type="Gene3D" id="2.60.40.790">
    <property type="match status" value="1"/>
</dbReference>
<proteinExistence type="predicted"/>
<evidence type="ECO:0000256" key="12">
    <source>
        <dbReference type="ARBA" id="ARBA00047984"/>
    </source>
</evidence>
<dbReference type="Pfam" id="PF04969">
    <property type="entry name" value="CS"/>
    <property type="match status" value="1"/>
</dbReference>
<feature type="region of interest" description="Disordered" evidence="13">
    <location>
        <begin position="413"/>
        <end position="436"/>
    </location>
</feature>
<comment type="caution">
    <text evidence="17">The sequence shown here is derived from an EMBL/GenBank/DDBJ whole genome shotgun (WGS) entry which is preliminary data.</text>
</comment>
<evidence type="ECO:0000259" key="15">
    <source>
        <dbReference type="PROSITE" id="PS51192"/>
    </source>
</evidence>
<feature type="compositionally biased region" description="Acidic residues" evidence="13">
    <location>
        <begin position="1949"/>
        <end position="1962"/>
    </location>
</feature>
<keyword evidence="10" id="KW-0943">RNA-mediated gene silencing</keyword>
<dbReference type="GO" id="GO:0031047">
    <property type="term" value="P:regulatory ncRNA-mediated gene silencing"/>
    <property type="evidence" value="ECO:0007669"/>
    <property type="project" value="UniProtKB-KW"/>
</dbReference>
<dbReference type="GO" id="GO:0003676">
    <property type="term" value="F:nucleic acid binding"/>
    <property type="evidence" value="ECO:0007669"/>
    <property type="project" value="InterPro"/>
</dbReference>
<keyword evidence="5" id="KW-0221">Differentiation</keyword>
<evidence type="ECO:0000256" key="8">
    <source>
        <dbReference type="ARBA" id="ARBA00022840"/>
    </source>
</evidence>
<dbReference type="GO" id="GO:0042078">
    <property type="term" value="P:germ-line stem cell division"/>
    <property type="evidence" value="ECO:0007669"/>
    <property type="project" value="TreeGrafter"/>
</dbReference>
<dbReference type="CDD" id="cd20435">
    <property type="entry name" value="Tudor_TDRD12_rpt2"/>
    <property type="match status" value="1"/>
</dbReference>
<feature type="compositionally biased region" description="Polar residues" evidence="13">
    <location>
        <begin position="467"/>
        <end position="476"/>
    </location>
</feature>
<dbReference type="GO" id="GO:0003724">
    <property type="term" value="F:RNA helicase activity"/>
    <property type="evidence" value="ECO:0007669"/>
    <property type="project" value="UniProtKB-EC"/>
</dbReference>
<dbReference type="Gene3D" id="3.40.50.300">
    <property type="entry name" value="P-loop containing nucleotide triphosphate hydrolases"/>
    <property type="match status" value="1"/>
</dbReference>
<keyword evidence="8" id="KW-0067">ATP-binding</keyword>
<dbReference type="GO" id="GO:0007283">
    <property type="term" value="P:spermatogenesis"/>
    <property type="evidence" value="ECO:0007669"/>
    <property type="project" value="UniProtKB-KW"/>
</dbReference>
<keyword evidence="18" id="KW-1185">Reference proteome</keyword>
<keyword evidence="3" id="KW-0677">Repeat</keyword>
<dbReference type="SMART" id="SM00333">
    <property type="entry name" value="TUDOR"/>
    <property type="match status" value="2"/>
</dbReference>
<feature type="domain" description="Tudor" evidence="14">
    <location>
        <begin position="1193"/>
        <end position="1253"/>
    </location>
</feature>
<comment type="catalytic activity">
    <reaction evidence="12">
        <text>ATP + H2O = ADP + phosphate + H(+)</text>
        <dbReference type="Rhea" id="RHEA:13065"/>
        <dbReference type="ChEBI" id="CHEBI:15377"/>
        <dbReference type="ChEBI" id="CHEBI:15378"/>
        <dbReference type="ChEBI" id="CHEBI:30616"/>
        <dbReference type="ChEBI" id="CHEBI:43474"/>
        <dbReference type="ChEBI" id="CHEBI:456216"/>
        <dbReference type="EC" id="3.6.4.13"/>
    </reaction>
</comment>
<evidence type="ECO:0000256" key="2">
    <source>
        <dbReference type="ARBA" id="ARBA00022473"/>
    </source>
</evidence>
<feature type="region of interest" description="Disordered" evidence="13">
    <location>
        <begin position="458"/>
        <end position="482"/>
    </location>
</feature>
<dbReference type="CDD" id="cd06463">
    <property type="entry name" value="p23_like"/>
    <property type="match status" value="1"/>
</dbReference>
<dbReference type="PROSITE" id="PS51203">
    <property type="entry name" value="CS"/>
    <property type="match status" value="1"/>
</dbReference>
<evidence type="ECO:0000256" key="4">
    <source>
        <dbReference type="ARBA" id="ARBA00022741"/>
    </source>
</evidence>
<dbReference type="InterPro" id="IPR008978">
    <property type="entry name" value="HSP20-like_chaperone"/>
</dbReference>
<sequence>QTVAVHHKANWFRGRVKNVIKTMKDQKVEVFLLDYGVTVIADVSSIVCLSPEEWTSVPYQARKVRLFGVTPLSLGYSLTPFTLKVMPKTCQNWDEAAVTLVRRICELKPIAEFVPMMLGPDGCMHGSLTVHINDHIWSNVIPLSPIFHYRSEGGVTPIDLALILVSLKYATWEADLLHEILKEKEEEEMSKNSAGRRVPPDILSSEANVGVEDNSVTQTHQYQLELQNDAALPHLEETLLSSEGMDGGKDEGLMQRSFGQGRALKKLLGSTSSRHSAPQSSDVCDNPLNSRIADHVSSESTNSSLSFEATTQPTVVETKHCGHSSSSLFELEEIPAPVKLLESKLMASRLVQAPLTEDGTSDNERYLKCSSVTDKMDTRSTREEAASLYTRNYTDVCLNSSFVGSTSRSQELKGGIGQRIIKKREDSSETSPILPSCQDKEGWNLSQVADIVDQQDKGLTATREESQLTPSKNSRTVLRKKSVDDTHLTEPCENNTCNGIQGREDTAKGCDKVKPECFSKTDFPLWVSSLLLETVQAVGHPRPNNSSDKLDPAMKSLTSVHLSQNTENGDRNHDAFNKDEENGQLFGRKNIINHLELSTCFISDSRDIWSSEMVSDFKEGEFAHVFAQNPNSEALNIAKLFRVFVAGESRIAEEEVILNEYMISSTLNSHIVNVLSNVGMKASRLQAYAWPAITRGSSTIIVGDRSCGKTVGYVVPLISTILDTWRHISLRLVPGIGPVMVVICSNWRSAKCTAESIVSLLPADVTFKVMTAWGGCGHKEAKDTKMLLHKGCDILVTTPPCLVRLLTSVSVTKGESLGPEEKDMPATSLARCCHLVIDDAHISLKLFSEEIKQLIISWGEVRKEQGRSDLNQQIVLVSSKWTKLFDSLTRTLLPLVDPTVIVSAPGEAAIGARVLSKVHLVPSGDASLIRAVELVQNLYRRPQKNIIFVRDDMTGDKIKALLEAASIYSLIVPSTILFWNLRKIVYTWHKMQAVTLVVSRGAELLLLQHDLADADNIFHTYIAQPVSSFTLKYAFMVDKFSPDLNRESRNCESHVIVSKAMLRTVPNILTELKRVCGHIDEEVAGSVTEEGKLCKNKALCYYLKAYGRCPIVPYCGFRHEVKITDIPQSSITSGEVTFDVVKVLNASRYLVRLTEYRDKARTCRLDMKNHYISLFLDLQQHFSDPAKREPLTYVEPGLLCAVEDKGSWARAQIISVNYSNNIPMIAVFLVDEGKELTVELKAACSLPPNFAAFPELIVEVYLCHIKPLDHDKEWTLEASQFVHEVFTSGSKNKFVGQIVLALGQTIWLSPVKELVQVGKLFVSRGSIRGKLITHGYGIDNPTHLKILKQLCTKAGISLHDQDLLYQNGEKSALSKTSGKTHHTQSETELMSKSIEHKDNLELEMPTHCVIKDKLRCGTITDTCPEEDQKTHKYPSETSAIILTQEDLPLAVDIKVKIGEVVSPHWFFLLRDDKIASLNSLESGLEDFIPKQESSCKEGDDEDLQLDKNTNLLPYQYCVAKFSDDRYYRARVISNERDGGKKVFFVDHGETLVVPSHQVHASPRSLVEKLPAQAVLCSLAHITIPSHLQEKAITVFWELCHSADTWTAKAVEIQETADGQIYSVELTGISCNPPKEMWRELVEAGVAVGTNKQVEETKDKKHESLDTINTAFIEGKEAADFLLSIPSIRVQIERDKKEFNEQISKTTKGKINGDKATNDDVSRRDSSEAPEREKNSPTVAEKNIDSKVSCSSVVEARDTNKVHQERTNNAYVPHRNRKAFEQTSAVFYEKCLLVPPLQAVENVSSKLYPETSWNQNEESVFVNIHLMGVEIYKCRFGSSHLTFMTVKEDRFYIIDETLQGNIDPDKSTIQIRGVCVSVTLWKAEKGKWGSLLANRKRRHWLRAEYQLRLPFTDDDDTQIEGEKGGEWCTAKSDAPTKEYGGLPAGISESDVSDDEISEEDFIS</sequence>
<dbReference type="InterPro" id="IPR007052">
    <property type="entry name" value="CS_dom"/>
</dbReference>
<protein>
    <recommendedName>
        <fullName evidence="1">RNA helicase</fullName>
        <ecNumber evidence="1">3.6.4.13</ecNumber>
    </recommendedName>
</protein>
<evidence type="ECO:0000313" key="18">
    <source>
        <dbReference type="Proteomes" id="UP000747542"/>
    </source>
</evidence>
<accession>A0A8J5N5Y6</accession>
<keyword evidence="7 17" id="KW-0347">Helicase</keyword>
<evidence type="ECO:0000313" key="17">
    <source>
        <dbReference type="EMBL" id="KAG7173749.1"/>
    </source>
</evidence>
<dbReference type="SUPFAM" id="SSF52540">
    <property type="entry name" value="P-loop containing nucleoside triphosphate hydrolases"/>
    <property type="match status" value="1"/>
</dbReference>
<dbReference type="GO" id="GO:0005737">
    <property type="term" value="C:cytoplasm"/>
    <property type="evidence" value="ECO:0007669"/>
    <property type="project" value="UniProtKB-ARBA"/>
</dbReference>
<keyword evidence="6" id="KW-0378">Hydrolase</keyword>
<evidence type="ECO:0000256" key="1">
    <source>
        <dbReference type="ARBA" id="ARBA00012552"/>
    </source>
</evidence>
<dbReference type="SMART" id="SM00487">
    <property type="entry name" value="DEXDc"/>
    <property type="match status" value="1"/>
</dbReference>
<feature type="domain" description="Tudor" evidence="14">
    <location>
        <begin position="1510"/>
        <end position="1568"/>
    </location>
</feature>
<dbReference type="Gene3D" id="2.30.30.140">
    <property type="match status" value="3"/>
</dbReference>
<dbReference type="GO" id="GO:0016787">
    <property type="term" value="F:hydrolase activity"/>
    <property type="evidence" value="ECO:0007669"/>
    <property type="project" value="UniProtKB-KW"/>
</dbReference>
<dbReference type="Pfam" id="PF00567">
    <property type="entry name" value="TUDOR"/>
    <property type="match status" value="3"/>
</dbReference>
<evidence type="ECO:0000256" key="11">
    <source>
        <dbReference type="ARBA" id="ARBA00023254"/>
    </source>
</evidence>
<dbReference type="EC" id="3.6.4.13" evidence="1"/>
<evidence type="ECO:0000256" key="5">
    <source>
        <dbReference type="ARBA" id="ARBA00022782"/>
    </source>
</evidence>
<feature type="region of interest" description="Disordered" evidence="13">
    <location>
        <begin position="1700"/>
        <end position="1743"/>
    </location>
</feature>
<gene>
    <name evidence="17" type="ORF">Hamer_G018894</name>
</gene>
<evidence type="ECO:0000259" key="14">
    <source>
        <dbReference type="PROSITE" id="PS50304"/>
    </source>
</evidence>
<feature type="domain" description="Helicase ATP-binding" evidence="15">
    <location>
        <begin position="690"/>
        <end position="899"/>
    </location>
</feature>
<dbReference type="SUPFAM" id="SSF63748">
    <property type="entry name" value="Tudor/PWWP/MBT"/>
    <property type="match status" value="3"/>
</dbReference>
<dbReference type="InterPro" id="IPR027417">
    <property type="entry name" value="P-loop_NTPase"/>
</dbReference>
<keyword evidence="4" id="KW-0547">Nucleotide-binding</keyword>
<dbReference type="InterPro" id="IPR002999">
    <property type="entry name" value="Tudor"/>
</dbReference>
<dbReference type="PROSITE" id="PS50304">
    <property type="entry name" value="TUDOR"/>
    <property type="match status" value="2"/>
</dbReference>
<dbReference type="PROSITE" id="PS51192">
    <property type="entry name" value="HELICASE_ATP_BIND_1"/>
    <property type="match status" value="1"/>
</dbReference>
<dbReference type="GO" id="GO:0005524">
    <property type="term" value="F:ATP binding"/>
    <property type="evidence" value="ECO:0007669"/>
    <property type="project" value="UniProtKB-KW"/>
</dbReference>
<dbReference type="GO" id="GO:0051321">
    <property type="term" value="P:meiotic cell cycle"/>
    <property type="evidence" value="ECO:0007669"/>
    <property type="project" value="UniProtKB-KW"/>
</dbReference>
<feature type="non-terminal residue" evidence="17">
    <location>
        <position position="1962"/>
    </location>
</feature>
<evidence type="ECO:0000256" key="13">
    <source>
        <dbReference type="SAM" id="MobiDB-lite"/>
    </source>
</evidence>
<feature type="region of interest" description="Disordered" evidence="13">
    <location>
        <begin position="1915"/>
        <end position="1962"/>
    </location>
</feature>
<dbReference type="InterPro" id="IPR035437">
    <property type="entry name" value="SNase_OB-fold_sf"/>
</dbReference>
<dbReference type="Proteomes" id="UP000747542">
    <property type="component" value="Unassembled WGS sequence"/>
</dbReference>
<keyword evidence="11" id="KW-0469">Meiosis</keyword>
<evidence type="ECO:0000259" key="16">
    <source>
        <dbReference type="PROSITE" id="PS51203"/>
    </source>
</evidence>
<dbReference type="EMBL" id="JAHLQT010009009">
    <property type="protein sequence ID" value="KAG7173749.1"/>
    <property type="molecule type" value="Genomic_DNA"/>
</dbReference>
<dbReference type="SUPFAM" id="SSF49764">
    <property type="entry name" value="HSP20-like chaperones"/>
    <property type="match status" value="1"/>
</dbReference>
<evidence type="ECO:0000256" key="6">
    <source>
        <dbReference type="ARBA" id="ARBA00022801"/>
    </source>
</evidence>
<evidence type="ECO:0000256" key="3">
    <source>
        <dbReference type="ARBA" id="ARBA00022737"/>
    </source>
</evidence>
<dbReference type="Pfam" id="PF00270">
    <property type="entry name" value="DEAD"/>
    <property type="match status" value="1"/>
</dbReference>
<evidence type="ECO:0000256" key="10">
    <source>
        <dbReference type="ARBA" id="ARBA00023158"/>
    </source>
</evidence>